<feature type="transmembrane region" description="Helical" evidence="2">
    <location>
        <begin position="183"/>
        <end position="202"/>
    </location>
</feature>
<feature type="region of interest" description="Disordered" evidence="1">
    <location>
        <begin position="1"/>
        <end position="20"/>
    </location>
</feature>
<sequence>MDHANNEAVSTSVDEAPAATPSRLPAGPAALIGVLALAAALTVGHLAAAFLGFGASPYLAVGNAAVDLAPSWLKDFAISAFGTMDKPVLLAGMAVVMVLLAAVAGLISRRRPLPGQWFIAVFGVLGIVAVYTRPNLGQLSVIAPVLSLLTGVIVFRVLHNAALNALLDAPFEEGPRSVGRRRILFTGVAVGAFLTGGLGQWLGSRRDAEGSRAAVGPLVPAEPAPPSPADADFAKLGTPTFLTANADFYRIDTALVVPQVRAEDWSLRIHGMVEKEITYTYADIRNRPLVERVVTLCCVSNPVGGPYISTAKFLGVDLAGLLDEAGVRPGAQQLYSTSVDGFTAGTPISTVLDPGRGAMLAIGMNGEPLPVEHGFPARLVVPGLYGYVSATKWVTDLEVTTWDARQAYWIQRGWAQQAPIKTESRIDAPQGAVPAGKVRLAGIAWAQHTGIAKVEVQLDNGPWQQAMLSADVTEDAWRMWWAEFDAAPGGHKASVRATDRSGYTQTDQVADVVPDGATGWHTITFTAR</sequence>
<keyword evidence="2" id="KW-1133">Transmembrane helix</keyword>
<evidence type="ECO:0000259" key="3">
    <source>
        <dbReference type="Pfam" id="PF00174"/>
    </source>
</evidence>
<dbReference type="SUPFAM" id="SSF56524">
    <property type="entry name" value="Oxidoreductase molybdopterin-binding domain"/>
    <property type="match status" value="1"/>
</dbReference>
<dbReference type="GO" id="GO:0008482">
    <property type="term" value="F:sulfite oxidase activity"/>
    <property type="evidence" value="ECO:0007669"/>
    <property type="project" value="TreeGrafter"/>
</dbReference>
<dbReference type="GO" id="GO:0043546">
    <property type="term" value="F:molybdopterin cofactor binding"/>
    <property type="evidence" value="ECO:0007669"/>
    <property type="project" value="TreeGrafter"/>
</dbReference>
<feature type="transmembrane region" description="Helical" evidence="2">
    <location>
        <begin position="138"/>
        <end position="158"/>
    </location>
</feature>
<evidence type="ECO:0000256" key="1">
    <source>
        <dbReference type="SAM" id="MobiDB-lite"/>
    </source>
</evidence>
<dbReference type="Gene3D" id="2.60.40.650">
    <property type="match status" value="1"/>
</dbReference>
<evidence type="ECO:0000256" key="2">
    <source>
        <dbReference type="SAM" id="Phobius"/>
    </source>
</evidence>
<dbReference type="Gene3D" id="3.90.420.10">
    <property type="entry name" value="Oxidoreductase, molybdopterin-binding domain"/>
    <property type="match status" value="1"/>
</dbReference>
<organism evidence="4 5">
    <name type="scientific">Amycolatopsis taiwanensis</name>
    <dbReference type="NCBI Taxonomy" id="342230"/>
    <lineage>
        <taxon>Bacteria</taxon>
        <taxon>Bacillati</taxon>
        <taxon>Actinomycetota</taxon>
        <taxon>Actinomycetes</taxon>
        <taxon>Pseudonocardiales</taxon>
        <taxon>Pseudonocardiaceae</taxon>
        <taxon>Amycolatopsis</taxon>
    </lineage>
</organism>
<keyword evidence="5" id="KW-1185">Reference proteome</keyword>
<feature type="transmembrane region" description="Helical" evidence="2">
    <location>
        <begin position="29"/>
        <end position="53"/>
    </location>
</feature>
<dbReference type="Pfam" id="PF00174">
    <property type="entry name" value="Oxidored_molyb"/>
    <property type="match status" value="1"/>
</dbReference>
<keyword evidence="2" id="KW-0472">Membrane</keyword>
<accession>A0A9W6VAG4</accession>
<protein>
    <submittedName>
        <fullName evidence="4">Molybdopterin-binding protein</fullName>
    </submittedName>
</protein>
<dbReference type="Proteomes" id="UP001165136">
    <property type="component" value="Unassembled WGS sequence"/>
</dbReference>
<dbReference type="InterPro" id="IPR000572">
    <property type="entry name" value="OxRdtase_Mopterin-bd_dom"/>
</dbReference>
<dbReference type="PANTHER" id="PTHR19372:SF7">
    <property type="entry name" value="SULFITE OXIDASE, MITOCHONDRIAL"/>
    <property type="match status" value="1"/>
</dbReference>
<evidence type="ECO:0000313" key="5">
    <source>
        <dbReference type="Proteomes" id="UP001165136"/>
    </source>
</evidence>
<dbReference type="GO" id="GO:0020037">
    <property type="term" value="F:heme binding"/>
    <property type="evidence" value="ECO:0007669"/>
    <property type="project" value="TreeGrafter"/>
</dbReference>
<gene>
    <name evidence="4" type="ORF">Atai01_03620</name>
</gene>
<feature type="transmembrane region" description="Helical" evidence="2">
    <location>
        <begin position="88"/>
        <end position="108"/>
    </location>
</feature>
<proteinExistence type="predicted"/>
<dbReference type="InterPro" id="IPR036374">
    <property type="entry name" value="OxRdtase_Mopterin-bd_sf"/>
</dbReference>
<feature type="domain" description="Oxidoreductase molybdopterin-binding" evidence="3">
    <location>
        <begin position="256"/>
        <end position="409"/>
    </location>
</feature>
<dbReference type="PANTHER" id="PTHR19372">
    <property type="entry name" value="SULFITE REDUCTASE"/>
    <property type="match status" value="1"/>
</dbReference>
<dbReference type="GO" id="GO:0006790">
    <property type="term" value="P:sulfur compound metabolic process"/>
    <property type="evidence" value="ECO:0007669"/>
    <property type="project" value="TreeGrafter"/>
</dbReference>
<dbReference type="InterPro" id="IPR014756">
    <property type="entry name" value="Ig_E-set"/>
</dbReference>
<dbReference type="AlphaFoldDB" id="A0A9W6VAG4"/>
<evidence type="ECO:0000313" key="4">
    <source>
        <dbReference type="EMBL" id="GLY63743.1"/>
    </source>
</evidence>
<reference evidence="4" key="1">
    <citation type="submission" date="2023-03" db="EMBL/GenBank/DDBJ databases">
        <title>Amycolatopsis taiwanensis NBRC 103393.</title>
        <authorList>
            <person name="Ichikawa N."/>
            <person name="Sato H."/>
            <person name="Tonouchi N."/>
        </authorList>
    </citation>
    <scope>NUCLEOTIDE SEQUENCE</scope>
    <source>
        <strain evidence="4">NBRC 103393</strain>
    </source>
</reference>
<dbReference type="SUPFAM" id="SSF81296">
    <property type="entry name" value="E set domains"/>
    <property type="match status" value="1"/>
</dbReference>
<dbReference type="EMBL" id="BSTI01000001">
    <property type="protein sequence ID" value="GLY63743.1"/>
    <property type="molecule type" value="Genomic_DNA"/>
</dbReference>
<comment type="caution">
    <text evidence="4">The sequence shown here is derived from an EMBL/GenBank/DDBJ whole genome shotgun (WGS) entry which is preliminary data.</text>
</comment>
<name>A0A9W6VAG4_9PSEU</name>
<keyword evidence="2" id="KW-0812">Transmembrane</keyword>
<feature type="transmembrane region" description="Helical" evidence="2">
    <location>
        <begin position="115"/>
        <end position="132"/>
    </location>
</feature>